<organism evidence="1 2">
    <name type="scientific">Chryseosolibacter histidini</name>
    <dbReference type="NCBI Taxonomy" id="2782349"/>
    <lineage>
        <taxon>Bacteria</taxon>
        <taxon>Pseudomonadati</taxon>
        <taxon>Bacteroidota</taxon>
        <taxon>Cytophagia</taxon>
        <taxon>Cytophagales</taxon>
        <taxon>Chryseotaleaceae</taxon>
        <taxon>Chryseosolibacter</taxon>
    </lineage>
</organism>
<dbReference type="SUPFAM" id="SSF142906">
    <property type="entry name" value="YjbR-like"/>
    <property type="match status" value="1"/>
</dbReference>
<keyword evidence="1" id="KW-0238">DNA-binding</keyword>
<dbReference type="RefSeq" id="WP_254165641.1">
    <property type="nucleotide sequence ID" value="NZ_JAHESF010000018.1"/>
</dbReference>
<name>A0AAP2DM37_9BACT</name>
<protein>
    <submittedName>
        <fullName evidence="1">MmcQ/YjbR family DNA-binding protein</fullName>
    </submittedName>
</protein>
<evidence type="ECO:0000313" key="2">
    <source>
        <dbReference type="Proteomes" id="UP001319200"/>
    </source>
</evidence>
<dbReference type="Proteomes" id="UP001319200">
    <property type="component" value="Unassembled WGS sequence"/>
</dbReference>
<accession>A0AAP2DM37</accession>
<dbReference type="GO" id="GO:0003677">
    <property type="term" value="F:DNA binding"/>
    <property type="evidence" value="ECO:0007669"/>
    <property type="project" value="UniProtKB-KW"/>
</dbReference>
<dbReference type="EMBL" id="JAHESF010000018">
    <property type="protein sequence ID" value="MBT1698810.1"/>
    <property type="molecule type" value="Genomic_DNA"/>
</dbReference>
<dbReference type="PANTHER" id="PTHR35145:SF1">
    <property type="entry name" value="CYTOPLASMIC PROTEIN"/>
    <property type="match status" value="1"/>
</dbReference>
<evidence type="ECO:0000313" key="1">
    <source>
        <dbReference type="EMBL" id="MBT1698810.1"/>
    </source>
</evidence>
<keyword evidence="2" id="KW-1185">Reference proteome</keyword>
<dbReference type="PANTHER" id="PTHR35145">
    <property type="entry name" value="CYTOPLASMIC PROTEIN-RELATED"/>
    <property type="match status" value="1"/>
</dbReference>
<dbReference type="Gene3D" id="3.90.1150.30">
    <property type="match status" value="1"/>
</dbReference>
<reference evidence="1 2" key="1">
    <citation type="submission" date="2021-05" db="EMBL/GenBank/DDBJ databases">
        <title>A Polyphasic approach of four new species of the genus Ohtaekwangia: Ohtaekwangia histidinii sp. nov., Ohtaekwangia cretensis sp. nov., Ohtaekwangia indiensis sp. nov., Ohtaekwangia reichenbachii sp. nov. from diverse environment.</title>
        <authorList>
            <person name="Octaviana S."/>
        </authorList>
    </citation>
    <scope>NUCLEOTIDE SEQUENCE [LARGE SCALE GENOMIC DNA]</scope>
    <source>
        <strain evidence="1 2">PWU4</strain>
    </source>
</reference>
<dbReference type="InterPro" id="IPR058532">
    <property type="entry name" value="YjbR/MT2646/Rv2570-like"/>
</dbReference>
<dbReference type="InterPro" id="IPR038056">
    <property type="entry name" value="YjbR-like_sf"/>
</dbReference>
<sequence>MSIEFLQQFCKSLRGTTEDVKWGHDLCFCVGGKMFCVTGLEGPFSASFKVTDDEFEELTSREGFEPAPYMARNKWVLVTKPSALKKKEWEHHVRQSYELVSSKLTKKVRKDLKIE</sequence>
<dbReference type="AlphaFoldDB" id="A0AAP2DM37"/>
<gene>
    <name evidence="1" type="ORF">KK083_18095</name>
</gene>
<dbReference type="Pfam" id="PF04237">
    <property type="entry name" value="YjbR"/>
    <property type="match status" value="1"/>
</dbReference>
<dbReference type="InterPro" id="IPR007351">
    <property type="entry name" value="YjbR"/>
</dbReference>
<comment type="caution">
    <text evidence="1">The sequence shown here is derived from an EMBL/GenBank/DDBJ whole genome shotgun (WGS) entry which is preliminary data.</text>
</comment>
<proteinExistence type="predicted"/>